<reference evidence="3 4" key="1">
    <citation type="submission" date="2017-10" db="EMBL/GenBank/DDBJ databases">
        <title>Draft genome of Longibacter Salinarum.</title>
        <authorList>
            <person name="Goh K.M."/>
            <person name="Shamsir M.S."/>
            <person name="Lim S.W."/>
        </authorList>
    </citation>
    <scope>NUCLEOTIDE SEQUENCE [LARGE SCALE GENOMIC DNA]</scope>
    <source>
        <strain evidence="3 4">KCTC 52045</strain>
    </source>
</reference>
<dbReference type="SUPFAM" id="SSF52540">
    <property type="entry name" value="P-loop containing nucleoside triphosphate hydrolases"/>
    <property type="match status" value="1"/>
</dbReference>
<dbReference type="AlphaFoldDB" id="A0A2A8CYN9"/>
<protein>
    <submittedName>
        <fullName evidence="3">ATPase</fullName>
    </submittedName>
</protein>
<evidence type="ECO:0000259" key="2">
    <source>
        <dbReference type="Pfam" id="PF01935"/>
    </source>
</evidence>
<feature type="region of interest" description="Disordered" evidence="1">
    <location>
        <begin position="1"/>
        <end position="22"/>
    </location>
</feature>
<dbReference type="EMBL" id="PDEQ01000003">
    <property type="protein sequence ID" value="PEN13849.1"/>
    <property type="molecule type" value="Genomic_DNA"/>
</dbReference>
<dbReference type="InterPro" id="IPR027417">
    <property type="entry name" value="P-loop_NTPase"/>
</dbReference>
<feature type="compositionally biased region" description="Basic and acidic residues" evidence="1">
    <location>
        <begin position="9"/>
        <end position="19"/>
    </location>
</feature>
<evidence type="ECO:0000256" key="1">
    <source>
        <dbReference type="SAM" id="MobiDB-lite"/>
    </source>
</evidence>
<dbReference type="Proteomes" id="UP000220102">
    <property type="component" value="Unassembled WGS sequence"/>
</dbReference>
<dbReference type="OrthoDB" id="9806951at2"/>
<dbReference type="PANTHER" id="PTHR42957">
    <property type="entry name" value="HELICASE MJ1565-RELATED"/>
    <property type="match status" value="1"/>
</dbReference>
<dbReference type="InterPro" id="IPR002789">
    <property type="entry name" value="HerA_central"/>
</dbReference>
<dbReference type="RefSeq" id="WP_098075013.1">
    <property type="nucleotide sequence ID" value="NZ_PDEQ01000003.1"/>
</dbReference>
<dbReference type="Gene3D" id="3.40.50.300">
    <property type="entry name" value="P-loop containing nucleotide triphosphate hydrolases"/>
    <property type="match status" value="2"/>
</dbReference>
<organism evidence="3 4">
    <name type="scientific">Longibacter salinarum</name>
    <dbReference type="NCBI Taxonomy" id="1850348"/>
    <lineage>
        <taxon>Bacteria</taxon>
        <taxon>Pseudomonadati</taxon>
        <taxon>Rhodothermota</taxon>
        <taxon>Rhodothermia</taxon>
        <taxon>Rhodothermales</taxon>
        <taxon>Salisaetaceae</taxon>
        <taxon>Longibacter</taxon>
    </lineage>
</organism>
<evidence type="ECO:0000313" key="3">
    <source>
        <dbReference type="EMBL" id="PEN13849.1"/>
    </source>
</evidence>
<proteinExistence type="predicted"/>
<dbReference type="PANTHER" id="PTHR42957:SF1">
    <property type="entry name" value="HELICASE MJ1565-RELATED"/>
    <property type="match status" value="1"/>
</dbReference>
<dbReference type="Pfam" id="PF01935">
    <property type="entry name" value="DUF87"/>
    <property type="match status" value="1"/>
</dbReference>
<comment type="caution">
    <text evidence="3">The sequence shown here is derived from an EMBL/GenBank/DDBJ whole genome shotgun (WGS) entry which is preliminary data.</text>
</comment>
<name>A0A2A8CYN9_9BACT</name>
<gene>
    <name evidence="3" type="ORF">CRI94_07240</name>
</gene>
<feature type="domain" description="Helicase HerA central" evidence="2">
    <location>
        <begin position="161"/>
        <end position="402"/>
    </location>
</feature>
<keyword evidence="4" id="KW-1185">Reference proteome</keyword>
<dbReference type="InterPro" id="IPR008571">
    <property type="entry name" value="HerA-like"/>
</dbReference>
<evidence type="ECO:0000313" key="4">
    <source>
        <dbReference type="Proteomes" id="UP000220102"/>
    </source>
</evidence>
<accession>A0A2A8CYN9</accession>
<sequence length="569" mass="63369">MLEFSESSGDGHHPTDRPGKIGVITHGSLNDGIEMKLDAARPIEDVIAGTFVVIQGEQYDFFCMITDVEIDAANEQILLNPPGPEDDLLRDVMRGTGTYATVSLKPMLMLPNTEHPELSEDEPRSVKTIPAHFAPVAHATEDDVARVFGHEANDGGRTFFNVGSPIGMDEIPVCINLQRFAERSNAVFGKTGTGKTFLTRLLLAGTIQTGRAVNLIFDMHSEYGYGDRAESEDGSTQFVKGLRDLFPSKVCIFSLDPKTTRDRGNQPDHDVYLHADQIQPADILPLRDTLNLNATAAESSYMLQNTYGKDWLRTLLEARGDELEQIADETGAHQSSLEALKRKLSQFEQYDFFTTQPSQDRHDVLDALLETLDSGKSVVLEFGRYDDLKVYLLVANAITRRIRRKYEEKTNRYRQTKNEGDKPRPLMITIEEAHKFLAPGIAHETPFGKIAREMRKFFVSLLVVDQRPSAIDEEVMSQLGTKMIAKLNDDKDISNALVGTSDSSSLRQVLASLDAKQQALLLGHAVPMPIVVRTRTYGADFYEDLRSGPLGGKSPNEDDDPDELIHELF</sequence>